<proteinExistence type="predicted"/>
<dbReference type="HOGENOM" id="CLU_3057309_0_0_2"/>
<evidence type="ECO:0000313" key="2">
    <source>
        <dbReference type="Proteomes" id="UP000006818"/>
    </source>
</evidence>
<accession>C3NKD2</accession>
<dbReference type="Proteomes" id="UP000006818">
    <property type="component" value="Chromosome"/>
</dbReference>
<dbReference type="EMBL" id="CP001404">
    <property type="protein sequence ID" value="ACP49375.1"/>
    <property type="molecule type" value="Genomic_DNA"/>
</dbReference>
<dbReference type="KEGG" id="sin:YN1551_2407"/>
<sequence length="53" mass="6239">MKITIIGAKGKYNAEYFFIKAFKELGHKVNFIDRYEGVKRKDLIRLLMSRICA</sequence>
<protein>
    <submittedName>
        <fullName evidence="1">Uncharacterized protein</fullName>
    </submittedName>
</protein>
<gene>
    <name evidence="1" type="ordered locus">YN1551_2407</name>
</gene>
<organism evidence="1 2">
    <name type="scientific">Saccharolobus islandicus (strain Y.N.15.51 / Yellowstone #2)</name>
    <name type="common">Sulfolobus islandicus</name>
    <dbReference type="NCBI Taxonomy" id="419942"/>
    <lineage>
        <taxon>Archaea</taxon>
        <taxon>Thermoproteota</taxon>
        <taxon>Thermoprotei</taxon>
        <taxon>Sulfolobales</taxon>
        <taxon>Sulfolobaceae</taxon>
        <taxon>Saccharolobus</taxon>
    </lineage>
</organism>
<dbReference type="RefSeq" id="WP_012717923.1">
    <property type="nucleotide sequence ID" value="NC_012623.1"/>
</dbReference>
<evidence type="ECO:0000313" key="1">
    <source>
        <dbReference type="EMBL" id="ACP49375.1"/>
    </source>
</evidence>
<dbReference type="GeneID" id="41340789"/>
<name>C3NKD2_SACI1</name>
<reference evidence="1 2" key="1">
    <citation type="journal article" date="2009" name="Proc. Natl. Acad. Sci. U.S.A.">
        <title>Biogeography of the Sulfolobus islandicus pan-genome.</title>
        <authorList>
            <person name="Reno M.L."/>
            <person name="Held N.L."/>
            <person name="Fields C.J."/>
            <person name="Burke P.V."/>
            <person name="Whitaker R.J."/>
        </authorList>
    </citation>
    <scope>NUCLEOTIDE SEQUENCE [LARGE SCALE GENOMIC DNA]</scope>
    <source>
        <strain evidence="2">Y.N.15.51 / Yellowstone #2</strain>
    </source>
</reference>
<dbReference type="AlphaFoldDB" id="C3NKD2"/>